<keyword evidence="2" id="KW-1185">Reference proteome</keyword>
<keyword evidence="1" id="KW-0269">Exonuclease</keyword>
<keyword evidence="1" id="KW-0255">Endonuclease</keyword>
<dbReference type="SUPFAM" id="SSF56219">
    <property type="entry name" value="DNase I-like"/>
    <property type="match status" value="1"/>
</dbReference>
<evidence type="ECO:0000313" key="1">
    <source>
        <dbReference type="EMBL" id="VVC39775.1"/>
    </source>
</evidence>
<accession>A0A5E4NBD6</accession>
<sequence>MPGVAVIIKESIKHHELEKHPKEYLQATSVRVNDGGNGLTVSVIYCLPRCKVDDNKFTEFFRTLGSRFITRGDYNAKHTFWGLKLITTKGRDLFKSANKIKA</sequence>
<protein>
    <submittedName>
        <fullName evidence="1">Endonuclease/exonuclease/phosphatase</fullName>
    </submittedName>
</protein>
<dbReference type="EMBL" id="CABPRJ010001897">
    <property type="protein sequence ID" value="VVC39775.1"/>
    <property type="molecule type" value="Genomic_DNA"/>
</dbReference>
<dbReference type="GO" id="GO:0004527">
    <property type="term" value="F:exonuclease activity"/>
    <property type="evidence" value="ECO:0007669"/>
    <property type="project" value="UniProtKB-KW"/>
</dbReference>
<dbReference type="OrthoDB" id="6630297at2759"/>
<gene>
    <name evidence="1" type="ORF">CINCED_3A001304</name>
</gene>
<reference evidence="1 2" key="1">
    <citation type="submission" date="2019-08" db="EMBL/GenBank/DDBJ databases">
        <authorList>
            <person name="Alioto T."/>
            <person name="Alioto T."/>
            <person name="Gomez Garrido J."/>
        </authorList>
    </citation>
    <scope>NUCLEOTIDE SEQUENCE [LARGE SCALE GENOMIC DNA]</scope>
</reference>
<dbReference type="GO" id="GO:0004519">
    <property type="term" value="F:endonuclease activity"/>
    <property type="evidence" value="ECO:0007669"/>
    <property type="project" value="UniProtKB-KW"/>
</dbReference>
<keyword evidence="1" id="KW-0378">Hydrolase</keyword>
<dbReference type="AlphaFoldDB" id="A0A5E4NBD6"/>
<dbReference type="Gene3D" id="3.60.10.10">
    <property type="entry name" value="Endonuclease/exonuclease/phosphatase"/>
    <property type="match status" value="1"/>
</dbReference>
<keyword evidence="1" id="KW-0540">Nuclease</keyword>
<dbReference type="InterPro" id="IPR036691">
    <property type="entry name" value="Endo/exonu/phosph_ase_sf"/>
</dbReference>
<name>A0A5E4NBD6_9HEMI</name>
<organism evidence="1 2">
    <name type="scientific">Cinara cedri</name>
    <dbReference type="NCBI Taxonomy" id="506608"/>
    <lineage>
        <taxon>Eukaryota</taxon>
        <taxon>Metazoa</taxon>
        <taxon>Ecdysozoa</taxon>
        <taxon>Arthropoda</taxon>
        <taxon>Hexapoda</taxon>
        <taxon>Insecta</taxon>
        <taxon>Pterygota</taxon>
        <taxon>Neoptera</taxon>
        <taxon>Paraneoptera</taxon>
        <taxon>Hemiptera</taxon>
        <taxon>Sternorrhyncha</taxon>
        <taxon>Aphidomorpha</taxon>
        <taxon>Aphidoidea</taxon>
        <taxon>Aphididae</taxon>
        <taxon>Lachninae</taxon>
        <taxon>Cinara</taxon>
    </lineage>
</organism>
<dbReference type="Proteomes" id="UP000325440">
    <property type="component" value="Unassembled WGS sequence"/>
</dbReference>
<proteinExistence type="predicted"/>
<evidence type="ECO:0000313" key="2">
    <source>
        <dbReference type="Proteomes" id="UP000325440"/>
    </source>
</evidence>